<evidence type="ECO:0000313" key="9">
    <source>
        <dbReference type="Proteomes" id="UP000254101"/>
    </source>
</evidence>
<name>A0A395LIJ5_9SPHN</name>
<feature type="transmembrane region" description="Helical" evidence="7">
    <location>
        <begin position="218"/>
        <end position="240"/>
    </location>
</feature>
<dbReference type="Pfam" id="PF03631">
    <property type="entry name" value="Virul_fac_BrkB"/>
    <property type="match status" value="1"/>
</dbReference>
<dbReference type="RefSeq" id="WP_115490985.1">
    <property type="nucleotide sequence ID" value="NZ_JACHWW010000001.1"/>
</dbReference>
<comment type="subcellular location">
    <subcellularLocation>
        <location evidence="1">Cell membrane</location>
        <topology evidence="1">Multi-pass membrane protein</topology>
    </subcellularLocation>
</comment>
<proteinExistence type="predicted"/>
<evidence type="ECO:0000256" key="6">
    <source>
        <dbReference type="SAM" id="MobiDB-lite"/>
    </source>
</evidence>
<feature type="transmembrane region" description="Helical" evidence="7">
    <location>
        <begin position="132"/>
        <end position="152"/>
    </location>
</feature>
<keyword evidence="3 7" id="KW-0812">Transmembrane</keyword>
<evidence type="ECO:0000256" key="1">
    <source>
        <dbReference type="ARBA" id="ARBA00004651"/>
    </source>
</evidence>
<evidence type="ECO:0000313" key="8">
    <source>
        <dbReference type="EMBL" id="RDS76763.1"/>
    </source>
</evidence>
<feature type="transmembrane region" description="Helical" evidence="7">
    <location>
        <begin position="173"/>
        <end position="198"/>
    </location>
</feature>
<evidence type="ECO:0000256" key="4">
    <source>
        <dbReference type="ARBA" id="ARBA00022989"/>
    </source>
</evidence>
<evidence type="ECO:0000256" key="2">
    <source>
        <dbReference type="ARBA" id="ARBA00022475"/>
    </source>
</evidence>
<protein>
    <submittedName>
        <fullName evidence="8">YihY/virulence factor BrkB family protein</fullName>
    </submittedName>
</protein>
<dbReference type="PANTHER" id="PTHR30213">
    <property type="entry name" value="INNER MEMBRANE PROTEIN YHJD"/>
    <property type="match status" value="1"/>
</dbReference>
<feature type="transmembrane region" description="Helical" evidence="7">
    <location>
        <begin position="252"/>
        <end position="273"/>
    </location>
</feature>
<organism evidence="8 9">
    <name type="scientific">Alteriqipengyuania lutimaris</name>
    <dbReference type="NCBI Taxonomy" id="1538146"/>
    <lineage>
        <taxon>Bacteria</taxon>
        <taxon>Pseudomonadati</taxon>
        <taxon>Pseudomonadota</taxon>
        <taxon>Alphaproteobacteria</taxon>
        <taxon>Sphingomonadales</taxon>
        <taxon>Erythrobacteraceae</taxon>
        <taxon>Alteriqipengyuania</taxon>
    </lineage>
</organism>
<accession>A0A395LIJ5</accession>
<dbReference type="OrthoDB" id="9781030at2"/>
<dbReference type="InterPro" id="IPR017039">
    <property type="entry name" value="Virul_fac_BrkB"/>
</dbReference>
<dbReference type="Proteomes" id="UP000254101">
    <property type="component" value="Unassembled WGS sequence"/>
</dbReference>
<dbReference type="EMBL" id="QRBB01000001">
    <property type="protein sequence ID" value="RDS76763.1"/>
    <property type="molecule type" value="Genomic_DNA"/>
</dbReference>
<keyword evidence="9" id="KW-1185">Reference proteome</keyword>
<evidence type="ECO:0000256" key="3">
    <source>
        <dbReference type="ARBA" id="ARBA00022692"/>
    </source>
</evidence>
<feature type="transmembrane region" description="Helical" evidence="7">
    <location>
        <begin position="285"/>
        <end position="305"/>
    </location>
</feature>
<keyword evidence="4 7" id="KW-1133">Transmembrane helix</keyword>
<dbReference type="GO" id="GO:0005886">
    <property type="term" value="C:plasma membrane"/>
    <property type="evidence" value="ECO:0007669"/>
    <property type="project" value="UniProtKB-SubCell"/>
</dbReference>
<evidence type="ECO:0000256" key="7">
    <source>
        <dbReference type="SAM" id="Phobius"/>
    </source>
</evidence>
<keyword evidence="5 7" id="KW-0472">Membrane</keyword>
<sequence length="343" mass="37562">MRRLIPRIKQTLPDSESRVINSLTPEDRRREAVALRSGLRGPSDTQRRSLEVARRVVVGTFNDGFLYAGNIAYMSMLAIFPFFITGAAIFAALGEGSDRAASINAILLATPPVVAEVIEPVARNVIESRQGWLLWVGGAVGLWTVGSLIETIRDLLRRSYGTEPTQAFWLYRLASTAMIIGAVILLMFSLIAQVMIGAAQQVIGAYFPLLSDALAKLALARFVPGFGLFGSIYALFYILTPGPYRQKRYPKWPGAVATTLWWVGVTVALPPVLRSFFAYNLTYGSLAGIIITLLFFWLVGLGLVIGAQLNAALAETPEEERLSRTGGEPRIAPEALAYERKEP</sequence>
<reference evidence="8 9" key="1">
    <citation type="submission" date="2018-07" db="EMBL/GenBank/DDBJ databases">
        <title>Erythrobacter nanhaiensis sp. nov., a novel member of the genus Erythrobacter isolated from the South China Sea.</title>
        <authorList>
            <person name="Chen X."/>
            <person name="Liu J."/>
        </authorList>
    </citation>
    <scope>NUCLEOTIDE SEQUENCE [LARGE SCALE GENOMIC DNA]</scope>
    <source>
        <strain evidence="8 9">S-5</strain>
    </source>
</reference>
<feature type="region of interest" description="Disordered" evidence="6">
    <location>
        <begin position="318"/>
        <end position="343"/>
    </location>
</feature>
<gene>
    <name evidence="8" type="ORF">DL238_03485</name>
</gene>
<comment type="caution">
    <text evidence="8">The sequence shown here is derived from an EMBL/GenBank/DDBJ whole genome shotgun (WGS) entry which is preliminary data.</text>
</comment>
<feature type="transmembrane region" description="Helical" evidence="7">
    <location>
        <begin position="71"/>
        <end position="93"/>
    </location>
</feature>
<dbReference type="PANTHER" id="PTHR30213:SF0">
    <property type="entry name" value="UPF0761 MEMBRANE PROTEIN YIHY"/>
    <property type="match status" value="1"/>
</dbReference>
<keyword evidence="2" id="KW-1003">Cell membrane</keyword>
<evidence type="ECO:0000256" key="5">
    <source>
        <dbReference type="ARBA" id="ARBA00023136"/>
    </source>
</evidence>
<dbReference type="AlphaFoldDB" id="A0A395LIJ5"/>